<reference evidence="3" key="1">
    <citation type="journal article" date="2016" name="Nat. Commun.">
        <title>The Gonium pectorale genome demonstrates co-option of cell cycle regulation during the evolution of multicellularity.</title>
        <authorList>
            <person name="Hanschen E.R."/>
            <person name="Marriage T.N."/>
            <person name="Ferris P.J."/>
            <person name="Hamaji T."/>
            <person name="Toyoda A."/>
            <person name="Fujiyama A."/>
            <person name="Neme R."/>
            <person name="Noguchi H."/>
            <person name="Minakuchi Y."/>
            <person name="Suzuki M."/>
            <person name="Kawai-Toyooka H."/>
            <person name="Smith D.R."/>
            <person name="Sparks H."/>
            <person name="Anderson J."/>
            <person name="Bakaric R."/>
            <person name="Luria V."/>
            <person name="Karger A."/>
            <person name="Kirschner M.W."/>
            <person name="Durand P.M."/>
            <person name="Michod R.E."/>
            <person name="Nozaki H."/>
            <person name="Olson B.J."/>
        </authorList>
    </citation>
    <scope>NUCLEOTIDE SEQUENCE [LARGE SCALE GENOMIC DNA]</scope>
    <source>
        <strain evidence="3">NIES-2863</strain>
    </source>
</reference>
<evidence type="ECO:0000313" key="2">
    <source>
        <dbReference type="EMBL" id="KXZ52355.1"/>
    </source>
</evidence>
<comment type="caution">
    <text evidence="2">The sequence shown here is derived from an EMBL/GenBank/DDBJ whole genome shotgun (WGS) entry which is preliminary data.</text>
</comment>
<evidence type="ECO:0008006" key="4">
    <source>
        <dbReference type="Google" id="ProtNLM"/>
    </source>
</evidence>
<evidence type="ECO:0000256" key="1">
    <source>
        <dbReference type="SAM" id="MobiDB-lite"/>
    </source>
</evidence>
<feature type="compositionally biased region" description="Polar residues" evidence="1">
    <location>
        <begin position="445"/>
        <end position="454"/>
    </location>
</feature>
<feature type="region of interest" description="Disordered" evidence="1">
    <location>
        <begin position="114"/>
        <end position="163"/>
    </location>
</feature>
<feature type="region of interest" description="Disordered" evidence="1">
    <location>
        <begin position="192"/>
        <end position="217"/>
    </location>
</feature>
<sequence>MGAADWSPTAAAFSRLATALLDDPAAVDLVREALLEAARQQFALYSPLLCAYSDSRMSFTVEPESSLFAGGVLLSPPPKPTLPAASPLPASPLVAAPTAVPVVPVGVEGVALAPGQGSDSARGRRGGGGATASVCHADAATQPGRTRPLPAGSRPPGREMARRSRSFSHIGLLSDRQQRFMSVRNLAAMAAATDPDDHETAPETASSRETAAATPTPMACPKVPAGPATPVGVDQSAVALAGASTSSSPTGASVRADGLVPFAVESARRYSALLEAAGRLAPAAAVLEACVAAAEDRWGHRSGMAGAVRAQLARLQQLQGLHRAAEATWRQALEALERCHGQYSSPALLAQAAMAKALAALNEPGAEDSLRSALSAIDFARGPTAPETLAARRALAELLVEGRRWAEAEVAYQALLEAQEKAAGPAAAVEASPSAGSVRSRRGVAQSTSRQHLLSPTPPGQSPAQALVPSPGPGPWPDAGAGDVSSGASAKGVRRTDSRARVAWAGGLAEGGAAGATAGMGVAAPGQLRPGALPAIKIQPRSAGSGASSPLAPVAMGMGSSPSVSRRLVSTAGLGPGAADAVLWSGDAAALADVIAAVQREYGGVNELYGGMHLVGPEGSTFGDLTAAAAVCPRSGACIAAVVSARRLTDPIALYEAALAARRSALGAGHPLVLELMLQYARYLSAAGQHAEAEAACRAAYAQLTAAAAPCGAARRHPAEVAALLTLGGVLRAAGALPAAASALQSAAVLAEQLVAAGELAAADSRRIDLLEALSEALFEQAGGGGGGANTPPQPLPALGSSQPTGNASKGGGAPSSAAALLLIARAVELKCQALDLTAAVVGQRHERIMRGWVALGGMAEAAGDLRGAERALVGGAEVALHLHGRRAAATRNIFRQLQRVYRAQGREADAEVLGHMYRLNGGLLSRAAAQLA</sequence>
<proteinExistence type="predicted"/>
<feature type="region of interest" description="Disordered" evidence="1">
    <location>
        <begin position="782"/>
        <end position="812"/>
    </location>
</feature>
<evidence type="ECO:0000313" key="3">
    <source>
        <dbReference type="Proteomes" id="UP000075714"/>
    </source>
</evidence>
<dbReference type="PANTHER" id="PTHR46082:SF6">
    <property type="entry name" value="AAA+ ATPASE DOMAIN-CONTAINING PROTEIN-RELATED"/>
    <property type="match status" value="1"/>
</dbReference>
<name>A0A150GR95_GONPE</name>
<feature type="compositionally biased region" description="Low complexity" evidence="1">
    <location>
        <begin position="202"/>
        <end position="217"/>
    </location>
</feature>
<dbReference type="STRING" id="33097.A0A150GR95"/>
<dbReference type="OrthoDB" id="550181at2759"/>
<dbReference type="PANTHER" id="PTHR46082">
    <property type="entry name" value="ATP/GTP-BINDING PROTEIN-RELATED"/>
    <property type="match status" value="1"/>
</dbReference>
<organism evidence="2 3">
    <name type="scientific">Gonium pectorale</name>
    <name type="common">Green alga</name>
    <dbReference type="NCBI Taxonomy" id="33097"/>
    <lineage>
        <taxon>Eukaryota</taxon>
        <taxon>Viridiplantae</taxon>
        <taxon>Chlorophyta</taxon>
        <taxon>core chlorophytes</taxon>
        <taxon>Chlorophyceae</taxon>
        <taxon>CS clade</taxon>
        <taxon>Chlamydomonadales</taxon>
        <taxon>Volvocaceae</taxon>
        <taxon>Gonium</taxon>
    </lineage>
</organism>
<dbReference type="EMBL" id="LSYV01000011">
    <property type="protein sequence ID" value="KXZ52355.1"/>
    <property type="molecule type" value="Genomic_DNA"/>
</dbReference>
<protein>
    <recommendedName>
        <fullName evidence="4">MalT-like TPR region domain-containing protein</fullName>
    </recommendedName>
</protein>
<dbReference type="InterPro" id="IPR053137">
    <property type="entry name" value="NLR-like"/>
</dbReference>
<dbReference type="InterPro" id="IPR011990">
    <property type="entry name" value="TPR-like_helical_dom_sf"/>
</dbReference>
<keyword evidence="3" id="KW-1185">Reference proteome</keyword>
<dbReference type="Gene3D" id="1.25.40.10">
    <property type="entry name" value="Tetratricopeptide repeat domain"/>
    <property type="match status" value="2"/>
</dbReference>
<feature type="region of interest" description="Disordered" evidence="1">
    <location>
        <begin position="427"/>
        <end position="497"/>
    </location>
</feature>
<feature type="compositionally biased region" description="Low complexity" evidence="1">
    <location>
        <begin position="427"/>
        <end position="438"/>
    </location>
</feature>
<feature type="compositionally biased region" description="Low complexity" evidence="1">
    <location>
        <begin position="477"/>
        <end position="491"/>
    </location>
</feature>
<accession>A0A150GR95</accession>
<gene>
    <name evidence="2" type="ORF">GPECTOR_10g989</name>
</gene>
<dbReference type="Proteomes" id="UP000075714">
    <property type="component" value="Unassembled WGS sequence"/>
</dbReference>
<dbReference type="AlphaFoldDB" id="A0A150GR95"/>